<dbReference type="Proteomes" id="UP000248214">
    <property type="component" value="Unassembled WGS sequence"/>
</dbReference>
<dbReference type="AlphaFoldDB" id="A0A323TJ36"/>
<evidence type="ECO:0000259" key="5">
    <source>
        <dbReference type="Pfam" id="PF02836"/>
    </source>
</evidence>
<evidence type="ECO:0000256" key="1">
    <source>
        <dbReference type="ARBA" id="ARBA00007401"/>
    </source>
</evidence>
<dbReference type="InterPro" id="IPR006103">
    <property type="entry name" value="Glyco_hydro_2_cat"/>
</dbReference>
<dbReference type="InterPro" id="IPR013783">
    <property type="entry name" value="Ig-like_fold"/>
</dbReference>
<dbReference type="Pfam" id="PF02837">
    <property type="entry name" value="Glyco_hydro_2_N"/>
    <property type="match status" value="1"/>
</dbReference>
<evidence type="ECO:0000259" key="6">
    <source>
        <dbReference type="Pfam" id="PF02837"/>
    </source>
</evidence>
<evidence type="ECO:0000256" key="2">
    <source>
        <dbReference type="ARBA" id="ARBA00022801"/>
    </source>
</evidence>
<dbReference type="GO" id="GO:0004553">
    <property type="term" value="F:hydrolase activity, hydrolyzing O-glycosyl compounds"/>
    <property type="evidence" value="ECO:0007669"/>
    <property type="project" value="InterPro"/>
</dbReference>
<dbReference type="InterPro" id="IPR008979">
    <property type="entry name" value="Galactose-bd-like_sf"/>
</dbReference>
<evidence type="ECO:0000259" key="4">
    <source>
        <dbReference type="Pfam" id="PF00703"/>
    </source>
</evidence>
<dbReference type="PANTHER" id="PTHR42732">
    <property type="entry name" value="BETA-GALACTOSIDASE"/>
    <property type="match status" value="1"/>
</dbReference>
<dbReference type="InterPro" id="IPR051913">
    <property type="entry name" value="GH2_Domain-Containing"/>
</dbReference>
<feature type="domain" description="Glycosyl hydrolases family 2 sugar binding" evidence="6">
    <location>
        <begin position="27"/>
        <end position="131"/>
    </location>
</feature>
<keyword evidence="8" id="KW-1185">Reference proteome</keyword>
<organism evidence="7 8">
    <name type="scientific">Salipaludibacillus keqinensis</name>
    <dbReference type="NCBI Taxonomy" id="2045207"/>
    <lineage>
        <taxon>Bacteria</taxon>
        <taxon>Bacillati</taxon>
        <taxon>Bacillota</taxon>
        <taxon>Bacilli</taxon>
        <taxon>Bacillales</taxon>
        <taxon>Bacillaceae</taxon>
    </lineage>
</organism>
<dbReference type="Pfam" id="PF00703">
    <property type="entry name" value="Glyco_hydro_2"/>
    <property type="match status" value="1"/>
</dbReference>
<dbReference type="Pfam" id="PF02836">
    <property type="entry name" value="Glyco_hydro_2_C"/>
    <property type="match status" value="1"/>
</dbReference>
<dbReference type="InterPro" id="IPR006104">
    <property type="entry name" value="Glyco_hydro_2_N"/>
</dbReference>
<dbReference type="SUPFAM" id="SSF49303">
    <property type="entry name" value="beta-Galactosidase/glucuronidase domain"/>
    <property type="match status" value="1"/>
</dbReference>
<keyword evidence="2 7" id="KW-0378">Hydrolase</keyword>
<sequence length="603" mass="70245">MIELDSFQEVGQSLAPNPQFKRSDWLELQGEWWFATDPEDQGVNDRWYENLPKGDVIHLPFVQESDMHSSHSKNSPIVWYERVVRLDERQKNKTILLHFEAVDYKTVVWINGFQVGEHEGGHTPFSLSYKPGNDEETLNITIRVEDFNRTDQPIGKQSWKEDNFLCWYSRTTGIWQSLWMEFVSDLYIESIQMTPDIDKGQLVVETFCHIPETTQKRLALTMSVYLKGTLITEVTVKNISHYTKTILTIDSDTPDFRLAYWSPESPELYDIVLTIEEDDKVKDEVESYFGMRAVSVKGNEILLNYEKFYQKLILDQGYYKETLMTAPSPSAELDDIEKIKAMGFNGLRKHQTVGTHRFLYLCDKLGLVTWAEMPSFYKFHRGSAARAYSEWQEIIQKHYNHPSTIIYTIMNESWGVNEIYANKQQQHFVDSLYSMTKALDPTRLVIGNDGWEQTKTDILTIHDYAQKPEKIHSAYHLKEEFVEGAPSVTSNKFTYAQGYEYEGQPIILSEFGGVAYSEQTLNQEKDWGYGDRPESKEEAWERISALISAVMDNEHFCGFCYTQLSDVQQEVNGLLTHDHEYKFDPEEVKKLLNQKHTRGFIFE</sequence>
<evidence type="ECO:0000313" key="7">
    <source>
        <dbReference type="EMBL" id="PYZ94729.1"/>
    </source>
</evidence>
<dbReference type="RefSeq" id="WP_110608363.1">
    <property type="nucleotide sequence ID" value="NZ_PDOD01000001.1"/>
</dbReference>
<feature type="domain" description="Glycoside hydrolase family 2 catalytic" evidence="5">
    <location>
        <begin position="334"/>
        <end position="591"/>
    </location>
</feature>
<comment type="similarity">
    <text evidence="1">Belongs to the glycosyl hydrolase 2 family.</text>
</comment>
<dbReference type="InterPro" id="IPR006102">
    <property type="entry name" value="Ig-like_GH2"/>
</dbReference>
<dbReference type="InterPro" id="IPR017853">
    <property type="entry name" value="GH"/>
</dbReference>
<feature type="domain" description="Glycoside hydrolase family 2 immunoglobulin-like beta-sandwich" evidence="4">
    <location>
        <begin position="187"/>
        <end position="292"/>
    </location>
</feature>
<reference evidence="7 8" key="1">
    <citation type="submission" date="2017-10" db="EMBL/GenBank/DDBJ databases">
        <title>Bacillus sp. nov., a halophilic bacterium isolated from a Keqin Lake.</title>
        <authorList>
            <person name="Wang H."/>
        </authorList>
    </citation>
    <scope>NUCLEOTIDE SEQUENCE [LARGE SCALE GENOMIC DNA]</scope>
    <source>
        <strain evidence="7 8">KQ-12</strain>
    </source>
</reference>
<dbReference type="Gene3D" id="2.60.40.10">
    <property type="entry name" value="Immunoglobulins"/>
    <property type="match status" value="1"/>
</dbReference>
<dbReference type="Gene3D" id="3.20.20.80">
    <property type="entry name" value="Glycosidases"/>
    <property type="match status" value="1"/>
</dbReference>
<proteinExistence type="inferred from homology"/>
<evidence type="ECO:0000256" key="3">
    <source>
        <dbReference type="ARBA" id="ARBA00023295"/>
    </source>
</evidence>
<dbReference type="GO" id="GO:0005975">
    <property type="term" value="P:carbohydrate metabolic process"/>
    <property type="evidence" value="ECO:0007669"/>
    <property type="project" value="InterPro"/>
</dbReference>
<dbReference type="EMBL" id="PDOD01000001">
    <property type="protein sequence ID" value="PYZ94729.1"/>
    <property type="molecule type" value="Genomic_DNA"/>
</dbReference>
<dbReference type="SUPFAM" id="SSF51445">
    <property type="entry name" value="(Trans)glycosidases"/>
    <property type="match status" value="1"/>
</dbReference>
<dbReference type="PANTHER" id="PTHR42732:SF3">
    <property type="entry name" value="HYDROLASE"/>
    <property type="match status" value="1"/>
</dbReference>
<dbReference type="OrthoDB" id="9762066at2"/>
<name>A0A323TJ36_9BACI</name>
<protein>
    <submittedName>
        <fullName evidence="7">Glycoside hydrolase family 2</fullName>
    </submittedName>
</protein>
<dbReference type="InterPro" id="IPR036156">
    <property type="entry name" value="Beta-gal/glucu_dom_sf"/>
</dbReference>
<dbReference type="SUPFAM" id="SSF49785">
    <property type="entry name" value="Galactose-binding domain-like"/>
    <property type="match status" value="1"/>
</dbReference>
<keyword evidence="3" id="KW-0326">Glycosidase</keyword>
<gene>
    <name evidence="7" type="ORF">CR194_04135</name>
</gene>
<accession>A0A323TJ36</accession>
<comment type="caution">
    <text evidence="7">The sequence shown here is derived from an EMBL/GenBank/DDBJ whole genome shotgun (WGS) entry which is preliminary data.</text>
</comment>
<evidence type="ECO:0000313" key="8">
    <source>
        <dbReference type="Proteomes" id="UP000248214"/>
    </source>
</evidence>
<dbReference type="Gene3D" id="2.60.120.260">
    <property type="entry name" value="Galactose-binding domain-like"/>
    <property type="match status" value="1"/>
</dbReference>